<dbReference type="RefSeq" id="WP_378093706.1">
    <property type="nucleotide sequence ID" value="NZ_JBHSEP010000003.1"/>
</dbReference>
<feature type="transmembrane region" description="Helical" evidence="17">
    <location>
        <begin position="41"/>
        <end position="66"/>
    </location>
</feature>
<dbReference type="InterPro" id="IPR036950">
    <property type="entry name" value="PBP_transglycosylase"/>
</dbReference>
<keyword evidence="10 17" id="KW-1133">Transmembrane helix</keyword>
<evidence type="ECO:0000256" key="3">
    <source>
        <dbReference type="ARBA" id="ARBA00022670"/>
    </source>
</evidence>
<evidence type="ECO:0000256" key="9">
    <source>
        <dbReference type="ARBA" id="ARBA00022984"/>
    </source>
</evidence>
<dbReference type="PROSITE" id="PS50853">
    <property type="entry name" value="FN3"/>
    <property type="match status" value="1"/>
</dbReference>
<evidence type="ECO:0000256" key="1">
    <source>
        <dbReference type="ARBA" id="ARBA00022475"/>
    </source>
</evidence>
<dbReference type="SUPFAM" id="SSF49265">
    <property type="entry name" value="Fibronectin type III"/>
    <property type="match status" value="1"/>
</dbReference>
<feature type="compositionally biased region" description="Low complexity" evidence="16">
    <location>
        <begin position="776"/>
        <end position="787"/>
    </location>
</feature>
<feature type="region of interest" description="Disordered" evidence="16">
    <location>
        <begin position="747"/>
        <end position="845"/>
    </location>
</feature>
<keyword evidence="3" id="KW-0645">Protease</keyword>
<feature type="compositionally biased region" description="Polar residues" evidence="16">
    <location>
        <begin position="1"/>
        <end position="10"/>
    </location>
</feature>
<dbReference type="InterPro" id="IPR036116">
    <property type="entry name" value="FN3_sf"/>
</dbReference>
<dbReference type="PANTHER" id="PTHR32282">
    <property type="entry name" value="BINDING PROTEIN TRANSPEPTIDASE, PUTATIVE-RELATED"/>
    <property type="match status" value="1"/>
</dbReference>
<evidence type="ECO:0000256" key="10">
    <source>
        <dbReference type="ARBA" id="ARBA00022989"/>
    </source>
</evidence>
<dbReference type="PANTHER" id="PTHR32282:SF32">
    <property type="entry name" value="PENICILLIN-BINDING PROTEIN 2A"/>
    <property type="match status" value="1"/>
</dbReference>
<proteinExistence type="predicted"/>
<evidence type="ECO:0000256" key="4">
    <source>
        <dbReference type="ARBA" id="ARBA00022676"/>
    </source>
</evidence>
<evidence type="ECO:0000259" key="18">
    <source>
        <dbReference type="PROSITE" id="PS50853"/>
    </source>
</evidence>
<keyword evidence="4" id="KW-0328">Glycosyltransferase</keyword>
<comment type="catalytic activity">
    <reaction evidence="15">
        <text>[GlcNAc-(1-&gt;4)-Mur2Ac(oyl-L-Ala-gamma-D-Glu-L-Lys-D-Ala-D-Ala)](n)-di-trans,octa-cis-undecaprenyl diphosphate + beta-D-GlcNAc-(1-&gt;4)-Mur2Ac(oyl-L-Ala-gamma-D-Glu-L-Lys-D-Ala-D-Ala)-di-trans,octa-cis-undecaprenyl diphosphate = [GlcNAc-(1-&gt;4)-Mur2Ac(oyl-L-Ala-gamma-D-Glu-L-Lys-D-Ala-D-Ala)](n+1)-di-trans,octa-cis-undecaprenyl diphosphate + di-trans,octa-cis-undecaprenyl diphosphate + H(+)</text>
        <dbReference type="Rhea" id="RHEA:23708"/>
        <dbReference type="Rhea" id="RHEA-COMP:9602"/>
        <dbReference type="Rhea" id="RHEA-COMP:9603"/>
        <dbReference type="ChEBI" id="CHEBI:15378"/>
        <dbReference type="ChEBI" id="CHEBI:58405"/>
        <dbReference type="ChEBI" id="CHEBI:60033"/>
        <dbReference type="ChEBI" id="CHEBI:78435"/>
        <dbReference type="EC" id="2.4.99.28"/>
    </reaction>
</comment>
<dbReference type="SUPFAM" id="SSF53955">
    <property type="entry name" value="Lysozyme-like"/>
    <property type="match status" value="1"/>
</dbReference>
<evidence type="ECO:0000256" key="17">
    <source>
        <dbReference type="SAM" id="Phobius"/>
    </source>
</evidence>
<feature type="compositionally biased region" description="Polar residues" evidence="16">
    <location>
        <begin position="747"/>
        <end position="764"/>
    </location>
</feature>
<dbReference type="InterPro" id="IPR013783">
    <property type="entry name" value="Ig-like_fold"/>
</dbReference>
<dbReference type="SUPFAM" id="SSF56601">
    <property type="entry name" value="beta-lactamase/transpeptidase-like"/>
    <property type="match status" value="1"/>
</dbReference>
<gene>
    <name evidence="19" type="ORF">ACFO3S_06895</name>
</gene>
<keyword evidence="8" id="KW-0133">Cell shape</keyword>
<dbReference type="EMBL" id="JBHSEP010000003">
    <property type="protein sequence ID" value="MFC4597964.1"/>
    <property type="molecule type" value="Genomic_DNA"/>
</dbReference>
<protein>
    <submittedName>
        <fullName evidence="19">PBP1A family penicillin-binding protein</fullName>
    </submittedName>
</protein>
<keyword evidence="13" id="KW-0961">Cell wall biogenesis/degradation</keyword>
<evidence type="ECO:0000313" key="19">
    <source>
        <dbReference type="EMBL" id="MFC4597964.1"/>
    </source>
</evidence>
<dbReference type="InterPro" id="IPR001460">
    <property type="entry name" value="PCN-bd_Tpept"/>
</dbReference>
<comment type="caution">
    <text evidence="19">The sequence shown here is derived from an EMBL/GenBank/DDBJ whole genome shotgun (WGS) entry which is preliminary data.</text>
</comment>
<accession>A0ABV9F9U9</accession>
<evidence type="ECO:0000256" key="8">
    <source>
        <dbReference type="ARBA" id="ARBA00022960"/>
    </source>
</evidence>
<keyword evidence="7" id="KW-0378">Hydrolase</keyword>
<dbReference type="Gene3D" id="1.10.3810.10">
    <property type="entry name" value="Biosynthetic peptidoglycan transglycosylase-like"/>
    <property type="match status" value="1"/>
</dbReference>
<dbReference type="InterPro" id="IPR001264">
    <property type="entry name" value="Glyco_trans_51"/>
</dbReference>
<keyword evidence="1" id="KW-1003">Cell membrane</keyword>
<keyword evidence="20" id="KW-1185">Reference proteome</keyword>
<keyword evidence="11 17" id="KW-0472">Membrane</keyword>
<dbReference type="Pfam" id="PF00905">
    <property type="entry name" value="Transpeptidase"/>
    <property type="match status" value="1"/>
</dbReference>
<evidence type="ECO:0000256" key="11">
    <source>
        <dbReference type="ARBA" id="ARBA00023136"/>
    </source>
</evidence>
<keyword evidence="9" id="KW-0573">Peptidoglycan synthesis</keyword>
<feature type="compositionally biased region" description="Gly residues" evidence="16">
    <location>
        <begin position="18"/>
        <end position="28"/>
    </location>
</feature>
<evidence type="ECO:0000256" key="16">
    <source>
        <dbReference type="SAM" id="MobiDB-lite"/>
    </source>
</evidence>
<dbReference type="NCBIfam" id="TIGR02074">
    <property type="entry name" value="PBP_1a_fam"/>
    <property type="match status" value="1"/>
</dbReference>
<feature type="region of interest" description="Disordered" evidence="16">
    <location>
        <begin position="1"/>
        <end position="35"/>
    </location>
</feature>
<keyword evidence="6 17" id="KW-0812">Transmembrane</keyword>
<reference evidence="20" key="1">
    <citation type="journal article" date="2019" name="Int. J. Syst. Evol. Microbiol.">
        <title>The Global Catalogue of Microorganisms (GCM) 10K type strain sequencing project: providing services to taxonomists for standard genome sequencing and annotation.</title>
        <authorList>
            <consortium name="The Broad Institute Genomics Platform"/>
            <consortium name="The Broad Institute Genome Sequencing Center for Infectious Disease"/>
            <person name="Wu L."/>
            <person name="Ma J."/>
        </authorList>
    </citation>
    <scope>NUCLEOTIDE SEQUENCE [LARGE SCALE GENOMIC DNA]</scope>
    <source>
        <strain evidence="20">CCUG 49571</strain>
    </source>
</reference>
<evidence type="ECO:0000256" key="7">
    <source>
        <dbReference type="ARBA" id="ARBA00022801"/>
    </source>
</evidence>
<evidence type="ECO:0000256" key="6">
    <source>
        <dbReference type="ARBA" id="ARBA00022692"/>
    </source>
</evidence>
<evidence type="ECO:0000256" key="13">
    <source>
        <dbReference type="ARBA" id="ARBA00023316"/>
    </source>
</evidence>
<sequence>MSHSTVSSRAGSMERSGRNGGKGKGNGNGKSKRPRKGKKKLFLVWLFFVALVALVCAVVGYLLVILNGERILNANINKLNLDKASIVVDRNGNEVAKLYNHEGNREFAPISEIPKLVQDAFIATEDKRYYEHNGVDLLGIGRALVKDIIARSAVEGASTITQQLAKNLFLNADKTLFRKGTEASIALALEQKMTKPEILELYLNRIYFGKGQYGIKTAAKYYFDVENLDDLELWQVATLAAMPKAPNTYNPIRNPEKSMERRAVVLKLMYDQGLISEQEKEAAGKVVYKPSKASQVDEKYLAFLDYVLDEAQEKTNLTEEELRSAGYKITTTLDTRAQSIAEKEFANDERFEKSVDEQKVQGAMVIMNQHDGSLVAMIGGRDYQAQGWNRAVKQRQPGSSFKPIIDYGPALDSGNFYPWSIVQDVKQCYGDYCPSNSNRNAYLGPIPMSQAIKESRNVSAVWLLNEIGIGKGLEFAKKLGIELGSEDRNLSIALGGLTNGVTPLQMARAYTAFANGGKLYEPHSVMKIEDVNGKTIYEFNAKPDQVMKESTSHYMTEMLAGVVQKGGTGTRAAISGRTVVGKTGTTQAGIPNLKTSKNRDVWFVGYTPELTAAVWFGYDKTDKDHLLDGSSGQAAAMFSAVMSQVLEKYEKKSFPVPTGVQEEEEEELLDPVSGLIVGYSPESVSVELMWSAVQGEGVSYRIYRKEASEAEFRLLADVADGTAYDDLAILPDMTYTYYVTAYQASKSLESPPSEQMTITVTSGMETPPPPEEGDGETVPPVETGEPLEPLEPLEPPIEVPGETPTPPLQTDENPPTTPVESPGQDLPPDGAISDDGIVPLTGLTP</sequence>
<evidence type="ECO:0000256" key="12">
    <source>
        <dbReference type="ARBA" id="ARBA00023268"/>
    </source>
</evidence>
<evidence type="ECO:0000313" key="20">
    <source>
        <dbReference type="Proteomes" id="UP001596028"/>
    </source>
</evidence>
<evidence type="ECO:0000256" key="14">
    <source>
        <dbReference type="ARBA" id="ARBA00034000"/>
    </source>
</evidence>
<dbReference type="InterPro" id="IPR012338">
    <property type="entry name" value="Beta-lactam/transpept-like"/>
</dbReference>
<name>A0ABV9F9U9_9BACL</name>
<keyword evidence="5" id="KW-0808">Transferase</keyword>
<organism evidence="19 20">
    <name type="scientific">Cohnella hongkongensis</name>
    <dbReference type="NCBI Taxonomy" id="178337"/>
    <lineage>
        <taxon>Bacteria</taxon>
        <taxon>Bacillati</taxon>
        <taxon>Bacillota</taxon>
        <taxon>Bacilli</taxon>
        <taxon>Bacillales</taxon>
        <taxon>Paenibacillaceae</taxon>
        <taxon>Cohnella</taxon>
    </lineage>
</organism>
<dbReference type="InterPro" id="IPR003961">
    <property type="entry name" value="FN3_dom"/>
</dbReference>
<keyword evidence="12" id="KW-0511">Multifunctional enzyme</keyword>
<dbReference type="Gene3D" id="2.60.40.10">
    <property type="entry name" value="Immunoglobulins"/>
    <property type="match status" value="1"/>
</dbReference>
<dbReference type="Pfam" id="PF00912">
    <property type="entry name" value="Transgly"/>
    <property type="match status" value="1"/>
</dbReference>
<feature type="compositionally biased region" description="Pro residues" evidence="16">
    <location>
        <begin position="792"/>
        <end position="807"/>
    </location>
</feature>
<evidence type="ECO:0000256" key="5">
    <source>
        <dbReference type="ARBA" id="ARBA00022679"/>
    </source>
</evidence>
<dbReference type="Proteomes" id="UP001596028">
    <property type="component" value="Unassembled WGS sequence"/>
</dbReference>
<evidence type="ECO:0000256" key="2">
    <source>
        <dbReference type="ARBA" id="ARBA00022645"/>
    </source>
</evidence>
<keyword evidence="2" id="KW-0121">Carboxypeptidase</keyword>
<dbReference type="Gene3D" id="3.40.710.10">
    <property type="entry name" value="DD-peptidase/beta-lactamase superfamily"/>
    <property type="match status" value="1"/>
</dbReference>
<comment type="catalytic activity">
    <reaction evidence="14">
        <text>Preferential cleavage: (Ac)2-L-Lys-D-Ala-|-D-Ala. Also transpeptidation of peptidyl-alanyl moieties that are N-acyl substituents of D-alanine.</text>
        <dbReference type="EC" id="3.4.16.4"/>
    </reaction>
</comment>
<feature type="domain" description="Fibronectin type-III" evidence="18">
    <location>
        <begin position="671"/>
        <end position="769"/>
    </location>
</feature>
<dbReference type="InterPro" id="IPR023346">
    <property type="entry name" value="Lysozyme-like_dom_sf"/>
</dbReference>
<dbReference type="InterPro" id="IPR050396">
    <property type="entry name" value="Glycosyltr_51/Transpeptidase"/>
</dbReference>
<evidence type="ECO:0000256" key="15">
    <source>
        <dbReference type="ARBA" id="ARBA00049902"/>
    </source>
</evidence>